<comment type="caution">
    <text evidence="1">The sequence shown here is derived from an EMBL/GenBank/DDBJ whole genome shotgun (WGS) entry which is preliminary data.</text>
</comment>
<dbReference type="InterPro" id="IPR016888">
    <property type="entry name" value="UCP028498"/>
</dbReference>
<name>A0A086AII6_9FLAO</name>
<gene>
    <name evidence="1" type="ORF">IQ37_17815</name>
</gene>
<evidence type="ECO:0008006" key="3">
    <source>
        <dbReference type="Google" id="ProtNLM"/>
    </source>
</evidence>
<dbReference type="AlphaFoldDB" id="A0A086AII6"/>
<dbReference type="KEGG" id="cpip:CJF12_05020"/>
<accession>A0A086AII6</accession>
<dbReference type="eggNOG" id="COG4334">
    <property type="taxonomic scope" value="Bacteria"/>
</dbReference>
<sequence>MNQQDAIQYVSENEIIGIKAGLQRDTFLDVWMVVVNNRIFARSWGFAERSWYNSFLQDPLGQIQCGDSILHINAYIPTDLNDLTDRINTAYLTKYSTRKYARPITEQQHVEKTMEFVILDKISNQI</sequence>
<evidence type="ECO:0000313" key="1">
    <source>
        <dbReference type="EMBL" id="KFF16500.1"/>
    </source>
</evidence>
<dbReference type="OrthoDB" id="980661at2"/>
<dbReference type="EMBL" id="JPRJ01000050">
    <property type="protein sequence ID" value="KFF16500.1"/>
    <property type="molecule type" value="Genomic_DNA"/>
</dbReference>
<dbReference type="RefSeq" id="WP_034687518.1">
    <property type="nucleotide sequence ID" value="NZ_CP023049.2"/>
</dbReference>
<dbReference type="Proteomes" id="UP000028709">
    <property type="component" value="Unassembled WGS sequence"/>
</dbReference>
<dbReference type="STRING" id="558152.IQ37_17815"/>
<dbReference type="Pfam" id="PF10012">
    <property type="entry name" value="DUF2255"/>
    <property type="match status" value="1"/>
</dbReference>
<proteinExistence type="predicted"/>
<reference evidence="1 2" key="1">
    <citation type="submission" date="2014-07" db="EMBL/GenBank/DDBJ databases">
        <title>Genome of Chryseobacterium piperi CTM.</title>
        <authorList>
            <person name="Pipes S.E."/>
            <person name="Stropko S.J."/>
            <person name="Newman J.D."/>
        </authorList>
    </citation>
    <scope>NUCLEOTIDE SEQUENCE [LARGE SCALE GENOMIC DNA]</scope>
    <source>
        <strain evidence="1 2">CTM</strain>
    </source>
</reference>
<keyword evidence="2" id="KW-1185">Reference proteome</keyword>
<protein>
    <recommendedName>
        <fullName evidence="3">DUF2255 domain-containing protein</fullName>
    </recommendedName>
</protein>
<organism evidence="1 2">
    <name type="scientific">Chryseobacterium piperi</name>
    <dbReference type="NCBI Taxonomy" id="558152"/>
    <lineage>
        <taxon>Bacteria</taxon>
        <taxon>Pseudomonadati</taxon>
        <taxon>Bacteroidota</taxon>
        <taxon>Flavobacteriia</taxon>
        <taxon>Flavobacteriales</taxon>
        <taxon>Weeksellaceae</taxon>
        <taxon>Chryseobacterium group</taxon>
        <taxon>Chryseobacterium</taxon>
    </lineage>
</organism>
<evidence type="ECO:0000313" key="2">
    <source>
        <dbReference type="Proteomes" id="UP000028709"/>
    </source>
</evidence>